<keyword evidence="9" id="KW-1185">Reference proteome</keyword>
<dbReference type="InterPro" id="IPR001347">
    <property type="entry name" value="SIS_dom"/>
</dbReference>
<evidence type="ECO:0000256" key="1">
    <source>
        <dbReference type="ARBA" id="ARBA00008165"/>
    </source>
</evidence>
<dbReference type="InterPro" id="IPR046342">
    <property type="entry name" value="CBS_dom_sf"/>
</dbReference>
<evidence type="ECO:0000256" key="3">
    <source>
        <dbReference type="ARBA" id="ARBA00023122"/>
    </source>
</evidence>
<dbReference type="PROSITE" id="PS51371">
    <property type="entry name" value="CBS"/>
    <property type="match status" value="2"/>
</dbReference>
<dbReference type="CDD" id="cd05014">
    <property type="entry name" value="SIS_Kpsf"/>
    <property type="match status" value="1"/>
</dbReference>
<reference evidence="8 9" key="1">
    <citation type="submission" date="2021-07" db="EMBL/GenBank/DDBJ databases">
        <authorList>
            <person name="So Y."/>
        </authorList>
    </citation>
    <scope>NUCLEOTIDE SEQUENCE [LARGE SCALE GENOMIC DNA]</scope>
    <source>
        <strain evidence="8 9">HJA6</strain>
    </source>
</reference>
<dbReference type="Gene3D" id="3.10.580.10">
    <property type="entry name" value="CBS-domain"/>
    <property type="match status" value="1"/>
</dbReference>
<dbReference type="InterPro" id="IPR004800">
    <property type="entry name" value="KdsD/KpsF-type"/>
</dbReference>
<keyword evidence="3 5" id="KW-0129">CBS domain</keyword>
<comment type="caution">
    <text evidence="8">The sequence shown here is derived from an EMBL/GenBank/DDBJ whole genome shotgun (WGS) entry which is preliminary data.</text>
</comment>
<accession>A0ABS7A6W2</accession>
<dbReference type="NCBIfam" id="TIGR00393">
    <property type="entry name" value="kpsF"/>
    <property type="match status" value="1"/>
</dbReference>
<dbReference type="PANTHER" id="PTHR42745:SF1">
    <property type="entry name" value="ARABINOSE 5-PHOSPHATE ISOMERASE KDSD"/>
    <property type="match status" value="1"/>
</dbReference>
<protein>
    <submittedName>
        <fullName evidence="8">KpsF/GutQ family sugar-phosphate isomerase</fullName>
    </submittedName>
</protein>
<dbReference type="Pfam" id="PF00571">
    <property type="entry name" value="CBS"/>
    <property type="match status" value="2"/>
</dbReference>
<dbReference type="InterPro" id="IPR035474">
    <property type="entry name" value="SIS_Kpsf"/>
</dbReference>
<evidence type="ECO:0000256" key="4">
    <source>
        <dbReference type="PIRNR" id="PIRNR004692"/>
    </source>
</evidence>
<keyword evidence="2" id="KW-0677">Repeat</keyword>
<dbReference type="SUPFAM" id="SSF53697">
    <property type="entry name" value="SIS domain"/>
    <property type="match status" value="1"/>
</dbReference>
<dbReference type="InterPro" id="IPR046348">
    <property type="entry name" value="SIS_dom_sf"/>
</dbReference>
<evidence type="ECO:0000256" key="2">
    <source>
        <dbReference type="ARBA" id="ARBA00022737"/>
    </source>
</evidence>
<dbReference type="PIRSF" id="PIRSF004692">
    <property type="entry name" value="KdsD_KpsF"/>
    <property type="match status" value="1"/>
</dbReference>
<dbReference type="PANTHER" id="PTHR42745">
    <property type="match status" value="1"/>
</dbReference>
<dbReference type="CDD" id="cd04604">
    <property type="entry name" value="CBS_pair_SIS_assoc"/>
    <property type="match status" value="1"/>
</dbReference>
<evidence type="ECO:0000313" key="8">
    <source>
        <dbReference type="EMBL" id="MBW6398028.1"/>
    </source>
</evidence>
<name>A0ABS7A6W2_9PROT</name>
<proteinExistence type="inferred from homology"/>
<evidence type="ECO:0000259" key="7">
    <source>
        <dbReference type="PROSITE" id="PS51464"/>
    </source>
</evidence>
<gene>
    <name evidence="8" type="ORF">KPL78_09240</name>
</gene>
<dbReference type="Proteomes" id="UP001196565">
    <property type="component" value="Unassembled WGS sequence"/>
</dbReference>
<dbReference type="PROSITE" id="PS51464">
    <property type="entry name" value="SIS"/>
    <property type="match status" value="1"/>
</dbReference>
<keyword evidence="8" id="KW-0413">Isomerase</keyword>
<evidence type="ECO:0000313" key="9">
    <source>
        <dbReference type="Proteomes" id="UP001196565"/>
    </source>
</evidence>
<comment type="similarity">
    <text evidence="1 4">Belongs to the SIS family. GutQ/KpsF subfamily.</text>
</comment>
<feature type="domain" description="CBS" evidence="6">
    <location>
        <begin position="275"/>
        <end position="327"/>
    </location>
</feature>
<sequence length="327" mass="33690">MNAPLPHPDLETGRRVLALESEALTALAASLDDRFARAVSVLAGTSGRVAVTGMGKSGHVARKIAATLASTGTPALFVHPAEASHGDLGMIVAGDAVLALSNSGDAPELADLVNHAKRFGLPLIGITSREESALGRAADIPLILPKQPEACPMGLAPTTSTTMQMAMGDALAVALLTRRGFTAADFRVFHPGGKLGAKLSRVRDLMHGAAELPLAPPETTMDAAIVAMTARRFGCLGVQGPDGALVGIITDGDLRRALDGGGAADLLARTAGSVMNRAPRTITPDTLAAEALREMNARSITALFVVDEARRPLGILHIHDLLRAGVA</sequence>
<dbReference type="GO" id="GO:0016853">
    <property type="term" value="F:isomerase activity"/>
    <property type="evidence" value="ECO:0007669"/>
    <property type="project" value="UniProtKB-KW"/>
</dbReference>
<feature type="domain" description="CBS" evidence="6">
    <location>
        <begin position="206"/>
        <end position="266"/>
    </location>
</feature>
<feature type="domain" description="SIS" evidence="7">
    <location>
        <begin position="38"/>
        <end position="181"/>
    </location>
</feature>
<evidence type="ECO:0000259" key="6">
    <source>
        <dbReference type="PROSITE" id="PS51371"/>
    </source>
</evidence>
<dbReference type="Pfam" id="PF01380">
    <property type="entry name" value="SIS"/>
    <property type="match status" value="1"/>
</dbReference>
<dbReference type="InterPro" id="IPR050986">
    <property type="entry name" value="GutQ/KpsF_isomerases"/>
</dbReference>
<dbReference type="Gene3D" id="3.40.50.10490">
    <property type="entry name" value="Glucose-6-phosphate isomerase like protein, domain 1"/>
    <property type="match status" value="1"/>
</dbReference>
<dbReference type="InterPro" id="IPR000644">
    <property type="entry name" value="CBS_dom"/>
</dbReference>
<dbReference type="EMBL" id="JAHYBZ010000003">
    <property type="protein sequence ID" value="MBW6398028.1"/>
    <property type="molecule type" value="Genomic_DNA"/>
</dbReference>
<organism evidence="8 9">
    <name type="scientific">Roseomonas alba</name>
    <dbReference type="NCBI Taxonomy" id="2846776"/>
    <lineage>
        <taxon>Bacteria</taxon>
        <taxon>Pseudomonadati</taxon>
        <taxon>Pseudomonadota</taxon>
        <taxon>Alphaproteobacteria</taxon>
        <taxon>Acetobacterales</taxon>
        <taxon>Roseomonadaceae</taxon>
        <taxon>Roseomonas</taxon>
    </lineage>
</organism>
<dbReference type="SMART" id="SM00116">
    <property type="entry name" value="CBS"/>
    <property type="match status" value="2"/>
</dbReference>
<evidence type="ECO:0000256" key="5">
    <source>
        <dbReference type="PROSITE-ProRule" id="PRU00703"/>
    </source>
</evidence>